<name>A0A9W9IL11_9EURO</name>
<dbReference type="AlphaFoldDB" id="A0A9W9IL11"/>
<accession>A0A9W9IL11</accession>
<sequence length="78" mass="8391">MPTSPLSRIQRHPQWLHQGAVCQPPRLNGLLSQLASRVAAQMRARGPSSSSPSNQPALPALLMGVVITNRAKDRADAQ</sequence>
<dbReference type="EMBL" id="JAPQKQ010000010">
    <property type="protein sequence ID" value="KAJ5180989.1"/>
    <property type="molecule type" value="Genomic_DNA"/>
</dbReference>
<organism evidence="1 2">
    <name type="scientific">Penicillium cf. viridicatum</name>
    <dbReference type="NCBI Taxonomy" id="2972119"/>
    <lineage>
        <taxon>Eukaryota</taxon>
        <taxon>Fungi</taxon>
        <taxon>Dikarya</taxon>
        <taxon>Ascomycota</taxon>
        <taxon>Pezizomycotina</taxon>
        <taxon>Eurotiomycetes</taxon>
        <taxon>Eurotiomycetidae</taxon>
        <taxon>Eurotiales</taxon>
        <taxon>Aspergillaceae</taxon>
        <taxon>Penicillium</taxon>
    </lineage>
</organism>
<proteinExistence type="predicted"/>
<evidence type="ECO:0000313" key="2">
    <source>
        <dbReference type="Proteomes" id="UP001150942"/>
    </source>
</evidence>
<reference evidence="1" key="1">
    <citation type="submission" date="2022-11" db="EMBL/GenBank/DDBJ databases">
        <authorList>
            <person name="Petersen C."/>
        </authorList>
    </citation>
    <scope>NUCLEOTIDE SEQUENCE</scope>
    <source>
        <strain evidence="1">IBT 20477</strain>
    </source>
</reference>
<keyword evidence="2" id="KW-1185">Reference proteome</keyword>
<comment type="caution">
    <text evidence="1">The sequence shown here is derived from an EMBL/GenBank/DDBJ whole genome shotgun (WGS) entry which is preliminary data.</text>
</comment>
<reference evidence="1" key="2">
    <citation type="journal article" date="2023" name="IMA Fungus">
        <title>Comparative genomic study of the Penicillium genus elucidates a diverse pangenome and 15 lateral gene transfer events.</title>
        <authorList>
            <person name="Petersen C."/>
            <person name="Sorensen T."/>
            <person name="Nielsen M.R."/>
            <person name="Sondergaard T.E."/>
            <person name="Sorensen J.L."/>
            <person name="Fitzpatrick D.A."/>
            <person name="Frisvad J.C."/>
            <person name="Nielsen K.L."/>
        </authorList>
    </citation>
    <scope>NUCLEOTIDE SEQUENCE</scope>
    <source>
        <strain evidence="1">IBT 20477</strain>
    </source>
</reference>
<dbReference type="Proteomes" id="UP001150942">
    <property type="component" value="Unassembled WGS sequence"/>
</dbReference>
<evidence type="ECO:0000313" key="1">
    <source>
        <dbReference type="EMBL" id="KAJ5180989.1"/>
    </source>
</evidence>
<protein>
    <submittedName>
        <fullName evidence="1">Uncharacterized protein</fullName>
    </submittedName>
</protein>
<gene>
    <name evidence="1" type="ORF">N7449_012540</name>
</gene>